<dbReference type="Pfam" id="PF00724">
    <property type="entry name" value="Oxidored_FMN"/>
    <property type="match status" value="1"/>
</dbReference>
<accession>A0A9W7D964</accession>
<name>A0A9W7D964_9STRA</name>
<evidence type="ECO:0000259" key="1">
    <source>
        <dbReference type="Pfam" id="PF00724"/>
    </source>
</evidence>
<dbReference type="OrthoDB" id="148483at2759"/>
<dbReference type="InterPro" id="IPR013785">
    <property type="entry name" value="Aldolase_TIM"/>
</dbReference>
<reference evidence="2" key="1">
    <citation type="submission" date="2023-04" db="EMBL/GenBank/DDBJ databases">
        <title>Phytophthora fragariaefolia NBRC 109709.</title>
        <authorList>
            <person name="Ichikawa N."/>
            <person name="Sato H."/>
            <person name="Tonouchi N."/>
        </authorList>
    </citation>
    <scope>NUCLEOTIDE SEQUENCE</scope>
    <source>
        <strain evidence="2">NBRC 109709</strain>
    </source>
</reference>
<dbReference type="Proteomes" id="UP001165121">
    <property type="component" value="Unassembled WGS sequence"/>
</dbReference>
<dbReference type="EMBL" id="BSXT01010498">
    <property type="protein sequence ID" value="GMF80265.1"/>
    <property type="molecule type" value="Genomic_DNA"/>
</dbReference>
<dbReference type="InterPro" id="IPR045247">
    <property type="entry name" value="Oye-like"/>
</dbReference>
<evidence type="ECO:0000313" key="3">
    <source>
        <dbReference type="Proteomes" id="UP001165121"/>
    </source>
</evidence>
<proteinExistence type="predicted"/>
<feature type="domain" description="NADH:flavin oxidoreductase/NADH oxidase N-terminal" evidence="1">
    <location>
        <begin position="8"/>
        <end position="73"/>
    </location>
</feature>
<sequence>MVSTENYKLFTPVKLGDNLELKNRIVFGPLSRGRANADRVPSENNEIYYEQRAGAGLIISEGTAVSEQGYGWYHAAASNGYLIDQFLQSATNKRTDKPHLRVPLLQTTTIPDTAEGVVRSGAADLVGFGRLYITNPDLAERFQNDWPVEPTAGHEVYYNSALGGKFYNDYATYQANNKLEG</sequence>
<organism evidence="2 3">
    <name type="scientific">Phytophthora fragariaefolia</name>
    <dbReference type="NCBI Taxonomy" id="1490495"/>
    <lineage>
        <taxon>Eukaryota</taxon>
        <taxon>Sar</taxon>
        <taxon>Stramenopiles</taxon>
        <taxon>Oomycota</taxon>
        <taxon>Peronosporomycetes</taxon>
        <taxon>Peronosporales</taxon>
        <taxon>Peronosporaceae</taxon>
        <taxon>Phytophthora</taxon>
    </lineage>
</organism>
<protein>
    <submittedName>
        <fullName evidence="2">Unnamed protein product</fullName>
    </submittedName>
</protein>
<dbReference type="GO" id="GO:0016491">
    <property type="term" value="F:oxidoreductase activity"/>
    <property type="evidence" value="ECO:0007669"/>
    <property type="project" value="InterPro"/>
</dbReference>
<gene>
    <name evidence="2" type="ORF">Pfra01_002862400</name>
</gene>
<dbReference type="PANTHER" id="PTHR22893:SF91">
    <property type="entry name" value="NADPH DEHYDROGENASE 2-RELATED"/>
    <property type="match status" value="1"/>
</dbReference>
<keyword evidence="3" id="KW-1185">Reference proteome</keyword>
<dbReference type="SUPFAM" id="SSF51395">
    <property type="entry name" value="FMN-linked oxidoreductases"/>
    <property type="match status" value="1"/>
</dbReference>
<comment type="caution">
    <text evidence="2">The sequence shown here is derived from an EMBL/GenBank/DDBJ whole genome shotgun (WGS) entry which is preliminary data.</text>
</comment>
<dbReference type="Gene3D" id="3.20.20.70">
    <property type="entry name" value="Aldolase class I"/>
    <property type="match status" value="3"/>
</dbReference>
<dbReference type="InterPro" id="IPR001155">
    <property type="entry name" value="OxRdtase_FMN_N"/>
</dbReference>
<dbReference type="GO" id="GO:0010181">
    <property type="term" value="F:FMN binding"/>
    <property type="evidence" value="ECO:0007669"/>
    <property type="project" value="InterPro"/>
</dbReference>
<dbReference type="PANTHER" id="PTHR22893">
    <property type="entry name" value="NADH OXIDOREDUCTASE-RELATED"/>
    <property type="match status" value="1"/>
</dbReference>
<dbReference type="AlphaFoldDB" id="A0A9W7D964"/>
<evidence type="ECO:0000313" key="2">
    <source>
        <dbReference type="EMBL" id="GMF80265.1"/>
    </source>
</evidence>